<keyword evidence="2" id="KW-0378">Hydrolase</keyword>
<dbReference type="RefSeq" id="WP_115170914.1">
    <property type="nucleotide sequence ID" value="NZ_UGYW01000002.1"/>
</dbReference>
<dbReference type="AlphaFoldDB" id="A0A380CM40"/>
<gene>
    <name evidence="2" type="ORF">NCTC11388_03441</name>
</gene>
<evidence type="ECO:0000313" key="3">
    <source>
        <dbReference type="Proteomes" id="UP000254893"/>
    </source>
</evidence>
<keyword evidence="1" id="KW-0732">Signal</keyword>
<organism evidence="2 3">
    <name type="scientific">Sphingobacterium spiritivorum</name>
    <name type="common">Flavobacterium spiritivorum</name>
    <dbReference type="NCBI Taxonomy" id="258"/>
    <lineage>
        <taxon>Bacteria</taxon>
        <taxon>Pseudomonadati</taxon>
        <taxon>Bacteroidota</taxon>
        <taxon>Sphingobacteriia</taxon>
        <taxon>Sphingobacteriales</taxon>
        <taxon>Sphingobacteriaceae</taxon>
        <taxon>Sphingobacterium</taxon>
    </lineage>
</organism>
<protein>
    <submittedName>
        <fullName evidence="2">Uncharacterized distant relative of cell wall-associated hydrolases</fullName>
    </submittedName>
</protein>
<feature type="chain" id="PRO_5016681356" evidence="1">
    <location>
        <begin position="20"/>
        <end position="216"/>
    </location>
</feature>
<dbReference type="InterPro" id="IPR038765">
    <property type="entry name" value="Papain-like_cys_pep_sf"/>
</dbReference>
<accession>A0A380CM40</accession>
<name>A0A380CM40_SPHSI</name>
<dbReference type="Proteomes" id="UP000254893">
    <property type="component" value="Unassembled WGS sequence"/>
</dbReference>
<dbReference type="Pfam" id="PF05708">
    <property type="entry name" value="Peptidase_C92"/>
    <property type="match status" value="1"/>
</dbReference>
<evidence type="ECO:0000256" key="1">
    <source>
        <dbReference type="SAM" id="SignalP"/>
    </source>
</evidence>
<proteinExistence type="predicted"/>
<evidence type="ECO:0000313" key="2">
    <source>
        <dbReference type="EMBL" id="SUJ24115.1"/>
    </source>
</evidence>
<dbReference type="GO" id="GO:0016787">
    <property type="term" value="F:hydrolase activity"/>
    <property type="evidence" value="ECO:0007669"/>
    <property type="project" value="UniProtKB-KW"/>
</dbReference>
<dbReference type="Gene3D" id="3.90.1720.10">
    <property type="entry name" value="endopeptidase domain like (from Nostoc punctiforme)"/>
    <property type="match status" value="1"/>
</dbReference>
<reference evidence="2 3" key="1">
    <citation type="submission" date="2018-06" db="EMBL/GenBank/DDBJ databases">
        <authorList>
            <consortium name="Pathogen Informatics"/>
            <person name="Doyle S."/>
        </authorList>
    </citation>
    <scope>NUCLEOTIDE SEQUENCE [LARGE SCALE GENOMIC DNA]</scope>
    <source>
        <strain evidence="2 3">NCTC11388</strain>
    </source>
</reference>
<feature type="signal peptide" evidence="1">
    <location>
        <begin position="1"/>
        <end position="19"/>
    </location>
</feature>
<dbReference type="SUPFAM" id="SSF54001">
    <property type="entry name" value="Cysteine proteinases"/>
    <property type="match status" value="1"/>
</dbReference>
<dbReference type="InterPro" id="IPR024453">
    <property type="entry name" value="Peptidase_C92"/>
</dbReference>
<sequence length="216" mass="24351">MKELLATVCLFLTLTLSFAQNSDREIRIGDIKNGDLIFVGAQQQDLSGAINRVTQTSQSVSFDHIGMIEMTEDSVFVMHASSSKGSIRQEIHQFFTEQQEGGNALILYRLKDPFIFSIPAALKSAGTMLGKPYNRSYILNDSCYYCSDFIYRAFEKNQIFSLAPMTFINPETGKTDDFWTAFYKKQNLEVPEGQPGCNPNGMAASEKLYRLGRLYL</sequence>
<dbReference type="EMBL" id="UGYW01000002">
    <property type="protein sequence ID" value="SUJ24115.1"/>
    <property type="molecule type" value="Genomic_DNA"/>
</dbReference>